<name>A0A9X2HNW8_9SPHN</name>
<dbReference type="RefSeq" id="WP_254291264.1">
    <property type="nucleotide sequence ID" value="NZ_JAMLDX010000001.1"/>
</dbReference>
<sequence length="160" mass="16917">MPDDLPSPGTYLRKRREAQCLSIDDVAAIFGTVPSVPLATRAAMLESIEADLTPIDDSVITALRKATELGSFRFDPNVLIRLIDMRAGSPLLSNAPRLCRTCACSENDACVEGWPAATCGWRDDEVDLCTACGPDDGDAGEETPPPANVPVNDQLGSAAA</sequence>
<proteinExistence type="predicted"/>
<feature type="region of interest" description="Disordered" evidence="1">
    <location>
        <begin position="133"/>
        <end position="160"/>
    </location>
</feature>
<evidence type="ECO:0000256" key="1">
    <source>
        <dbReference type="SAM" id="MobiDB-lite"/>
    </source>
</evidence>
<comment type="caution">
    <text evidence="2">The sequence shown here is derived from an EMBL/GenBank/DDBJ whole genome shotgun (WGS) entry which is preliminary data.</text>
</comment>
<organism evidence="2 3">
    <name type="scientific">Sphingomonas tagetis</name>
    <dbReference type="NCBI Taxonomy" id="2949092"/>
    <lineage>
        <taxon>Bacteria</taxon>
        <taxon>Pseudomonadati</taxon>
        <taxon>Pseudomonadota</taxon>
        <taxon>Alphaproteobacteria</taxon>
        <taxon>Sphingomonadales</taxon>
        <taxon>Sphingomonadaceae</taxon>
        <taxon>Sphingomonas</taxon>
    </lineage>
</organism>
<evidence type="ECO:0000313" key="2">
    <source>
        <dbReference type="EMBL" id="MCP3729285.1"/>
    </source>
</evidence>
<evidence type="ECO:0000313" key="3">
    <source>
        <dbReference type="Proteomes" id="UP001139451"/>
    </source>
</evidence>
<gene>
    <name evidence="2" type="ORF">M9978_02490</name>
</gene>
<keyword evidence="3" id="KW-1185">Reference proteome</keyword>
<reference evidence="2" key="1">
    <citation type="submission" date="2022-05" db="EMBL/GenBank/DDBJ databases">
        <title>Sphingomonas sp. strain MG17 Genome sequencing and assembly.</title>
        <authorList>
            <person name="Kim I."/>
        </authorList>
    </citation>
    <scope>NUCLEOTIDE SEQUENCE</scope>
    <source>
        <strain evidence="2">MG17</strain>
    </source>
</reference>
<accession>A0A9X2HNW8</accession>
<dbReference type="AlphaFoldDB" id="A0A9X2HNW8"/>
<protein>
    <submittedName>
        <fullName evidence="2">XRE family transcriptional regulator</fullName>
    </submittedName>
</protein>
<dbReference type="Proteomes" id="UP001139451">
    <property type="component" value="Unassembled WGS sequence"/>
</dbReference>
<dbReference type="EMBL" id="JAMLDX010000001">
    <property type="protein sequence ID" value="MCP3729285.1"/>
    <property type="molecule type" value="Genomic_DNA"/>
</dbReference>